<dbReference type="InParanoid" id="A0A3N0V7T2"/>
<evidence type="ECO:0000313" key="1">
    <source>
        <dbReference type="EMBL" id="ROH88634.1"/>
    </source>
</evidence>
<name>A0A3N0V7T2_9GAMM</name>
<dbReference type="RefSeq" id="WP_123212256.1">
    <property type="nucleotide sequence ID" value="NZ_RJVO01000006.1"/>
</dbReference>
<accession>A0A3N0V7T2</accession>
<dbReference type="EMBL" id="RJVO01000006">
    <property type="protein sequence ID" value="ROH88634.1"/>
    <property type="molecule type" value="Genomic_DNA"/>
</dbReference>
<protein>
    <submittedName>
        <fullName evidence="1">ArsR family transcriptional regulator</fullName>
    </submittedName>
</protein>
<evidence type="ECO:0000313" key="2">
    <source>
        <dbReference type="Proteomes" id="UP000282106"/>
    </source>
</evidence>
<proteinExistence type="predicted"/>
<gene>
    <name evidence="1" type="ORF">ED208_12510</name>
</gene>
<dbReference type="AlphaFoldDB" id="A0A3N0V7T2"/>
<comment type="caution">
    <text evidence="1">The sequence shown here is derived from an EMBL/GenBank/DDBJ whole genome shotgun (WGS) entry which is preliminary data.</text>
</comment>
<reference evidence="1 2" key="1">
    <citation type="submission" date="2018-10" db="EMBL/GenBank/DDBJ databases">
        <authorList>
            <person name="Chen W.-M."/>
        </authorList>
    </citation>
    <scope>NUCLEOTIDE SEQUENCE [LARGE SCALE GENOMIC DNA]</scope>
    <source>
        <strain evidence="1 2">THS-13</strain>
    </source>
</reference>
<sequence length="102" mass="11093">MSKTYAQVVTEERRLQTLRLLAATKPDYRANSAILRDGLRAEHQHALSRDQMHTELAWLQEQGLLILEVVGSAVVASLTSRGLDVAEGTAEVPGVKRASALG</sequence>
<dbReference type="Proteomes" id="UP000282106">
    <property type="component" value="Unassembled WGS sequence"/>
</dbReference>
<keyword evidence="2" id="KW-1185">Reference proteome</keyword>
<organism evidence="1 2">
    <name type="scientific">Stagnimonas aquatica</name>
    <dbReference type="NCBI Taxonomy" id="2689987"/>
    <lineage>
        <taxon>Bacteria</taxon>
        <taxon>Pseudomonadati</taxon>
        <taxon>Pseudomonadota</taxon>
        <taxon>Gammaproteobacteria</taxon>
        <taxon>Nevskiales</taxon>
        <taxon>Nevskiaceae</taxon>
        <taxon>Stagnimonas</taxon>
    </lineage>
</organism>